<feature type="transmembrane region" description="Helical" evidence="6">
    <location>
        <begin position="45"/>
        <end position="65"/>
    </location>
</feature>
<evidence type="ECO:0000256" key="4">
    <source>
        <dbReference type="ARBA" id="ARBA00022989"/>
    </source>
</evidence>
<protein>
    <submittedName>
        <fullName evidence="8">MFS transporter</fullName>
    </submittedName>
</protein>
<dbReference type="InterPro" id="IPR050189">
    <property type="entry name" value="MFS_Efflux_Transporters"/>
</dbReference>
<dbReference type="SUPFAM" id="SSF103473">
    <property type="entry name" value="MFS general substrate transporter"/>
    <property type="match status" value="1"/>
</dbReference>
<dbReference type="GeneID" id="72187789"/>
<dbReference type="PROSITE" id="PS50850">
    <property type="entry name" value="MFS"/>
    <property type="match status" value="1"/>
</dbReference>
<dbReference type="GO" id="GO:0005886">
    <property type="term" value="C:plasma membrane"/>
    <property type="evidence" value="ECO:0007669"/>
    <property type="project" value="UniProtKB-SubCell"/>
</dbReference>
<comment type="subcellular location">
    <subcellularLocation>
        <location evidence="1">Cell membrane</location>
        <topology evidence="1">Multi-pass membrane protein</topology>
    </subcellularLocation>
</comment>
<keyword evidence="2" id="KW-1003">Cell membrane</keyword>
<dbReference type="PANTHER" id="PTHR43124">
    <property type="entry name" value="PURINE EFFLUX PUMP PBUE"/>
    <property type="match status" value="1"/>
</dbReference>
<accession>A0A8U0I0Q5</accession>
<reference evidence="8 9" key="1">
    <citation type="submission" date="2022-04" db="EMBL/GenBank/DDBJ databases">
        <title>Diverse halophilic archaea isolated from saline environments.</title>
        <authorList>
            <person name="Cui H.-L."/>
        </authorList>
    </citation>
    <scope>NUCLEOTIDE SEQUENCE [LARGE SCALE GENOMIC DNA]</scope>
    <source>
        <strain evidence="8 9">XZYJT49</strain>
        <plasmid evidence="8 9">unnamed2</plasmid>
    </source>
</reference>
<keyword evidence="5 6" id="KW-0472">Membrane</keyword>
<evidence type="ECO:0000256" key="6">
    <source>
        <dbReference type="SAM" id="Phobius"/>
    </source>
</evidence>
<sequence>MQDRTRALAVASTVLLLSVLVWFNYSALLPRIVEAWSLSGLQAGALFAAFQAGYVAAILPAGMVADTYSTRRVVSVGATGTGLASLAFAAFADGFLVGVALRLVAGAFMAAVYVPGMRFLSEWYPESVRGRALGVYTGAFSLSTGLSFLLSSSVAAAVNWRVGIGATSVGAVVAGPVMLAFARDHPDAAASDLQFDRSFLSNRAYLYAVGVYAGHTWELFGVRNWLPAFLVLTPALSGASNLAVLAGLLTGAMMSLGGVGNLLGGWASDSVGRIPTVFFVLGGSACISAVLGSVGDLLSLPALTAVLLVYGTLLTADSSPTSTTVTEVVDDEHVGAALSVQTLTGFSATVVSPVVFGAVVDAAGYAWAFPTLALGAVFGLVSLQLLSRRLRRSAPGPDEPAVAGE</sequence>
<proteinExistence type="predicted"/>
<organism evidence="8 9">
    <name type="scientific">Halorussus limi</name>
    <dbReference type="NCBI Taxonomy" id="2938695"/>
    <lineage>
        <taxon>Archaea</taxon>
        <taxon>Methanobacteriati</taxon>
        <taxon>Methanobacteriota</taxon>
        <taxon>Stenosarchaea group</taxon>
        <taxon>Halobacteria</taxon>
        <taxon>Halobacteriales</taxon>
        <taxon>Haladaptataceae</taxon>
        <taxon>Halorussus</taxon>
    </lineage>
</organism>
<evidence type="ECO:0000256" key="3">
    <source>
        <dbReference type="ARBA" id="ARBA00022692"/>
    </source>
</evidence>
<feature type="transmembrane region" description="Helical" evidence="6">
    <location>
        <begin position="365"/>
        <end position="386"/>
    </location>
</feature>
<dbReference type="AlphaFoldDB" id="A0A8U0I0Q5"/>
<dbReference type="KEGG" id="halx:M0R89_21280"/>
<keyword evidence="8" id="KW-0614">Plasmid</keyword>
<name>A0A8U0I0Q5_9EURY</name>
<feature type="transmembrane region" description="Helical" evidence="6">
    <location>
        <begin position="242"/>
        <end position="264"/>
    </location>
</feature>
<dbReference type="RefSeq" id="WP_248652762.1">
    <property type="nucleotide sequence ID" value="NZ_CP096661.1"/>
</dbReference>
<feature type="transmembrane region" description="Helical" evidence="6">
    <location>
        <begin position="7"/>
        <end position="25"/>
    </location>
</feature>
<feature type="transmembrane region" description="Helical" evidence="6">
    <location>
        <begin position="336"/>
        <end position="359"/>
    </location>
</feature>
<evidence type="ECO:0000256" key="5">
    <source>
        <dbReference type="ARBA" id="ARBA00023136"/>
    </source>
</evidence>
<feature type="transmembrane region" description="Helical" evidence="6">
    <location>
        <begin position="204"/>
        <end position="222"/>
    </location>
</feature>
<dbReference type="EMBL" id="CP096661">
    <property type="protein sequence ID" value="UPV76729.1"/>
    <property type="molecule type" value="Genomic_DNA"/>
</dbReference>
<dbReference type="GO" id="GO:0022857">
    <property type="term" value="F:transmembrane transporter activity"/>
    <property type="evidence" value="ECO:0007669"/>
    <property type="project" value="InterPro"/>
</dbReference>
<evidence type="ECO:0000256" key="2">
    <source>
        <dbReference type="ARBA" id="ARBA00022475"/>
    </source>
</evidence>
<dbReference type="Proteomes" id="UP000830729">
    <property type="component" value="Plasmid unnamed2"/>
</dbReference>
<keyword evidence="3 6" id="KW-0812">Transmembrane</keyword>
<keyword evidence="9" id="KW-1185">Reference proteome</keyword>
<feature type="domain" description="Major facilitator superfamily (MFS) profile" evidence="7">
    <location>
        <begin position="4"/>
        <end position="391"/>
    </location>
</feature>
<feature type="transmembrane region" description="Helical" evidence="6">
    <location>
        <begin position="164"/>
        <end position="183"/>
    </location>
</feature>
<dbReference type="PANTHER" id="PTHR43124:SF3">
    <property type="entry name" value="CHLORAMPHENICOL EFFLUX PUMP RV0191"/>
    <property type="match status" value="1"/>
</dbReference>
<feature type="transmembrane region" description="Helical" evidence="6">
    <location>
        <begin position="297"/>
        <end position="316"/>
    </location>
</feature>
<dbReference type="Gene3D" id="1.20.1250.20">
    <property type="entry name" value="MFS general substrate transporter like domains"/>
    <property type="match status" value="2"/>
</dbReference>
<dbReference type="InterPro" id="IPR011701">
    <property type="entry name" value="MFS"/>
</dbReference>
<feature type="transmembrane region" description="Helical" evidence="6">
    <location>
        <begin position="135"/>
        <end position="158"/>
    </location>
</feature>
<feature type="transmembrane region" description="Helical" evidence="6">
    <location>
        <begin position="95"/>
        <end position="114"/>
    </location>
</feature>
<geneLocation type="plasmid" evidence="8 9">
    <name>unnamed2</name>
</geneLocation>
<evidence type="ECO:0000259" key="7">
    <source>
        <dbReference type="PROSITE" id="PS50850"/>
    </source>
</evidence>
<feature type="transmembrane region" description="Helical" evidence="6">
    <location>
        <begin position="271"/>
        <end position="291"/>
    </location>
</feature>
<evidence type="ECO:0000313" key="9">
    <source>
        <dbReference type="Proteomes" id="UP000830729"/>
    </source>
</evidence>
<evidence type="ECO:0000313" key="8">
    <source>
        <dbReference type="EMBL" id="UPV76729.1"/>
    </source>
</evidence>
<feature type="transmembrane region" description="Helical" evidence="6">
    <location>
        <begin position="72"/>
        <end position="89"/>
    </location>
</feature>
<dbReference type="InterPro" id="IPR020846">
    <property type="entry name" value="MFS_dom"/>
</dbReference>
<gene>
    <name evidence="8" type="ORF">M0R89_21280</name>
</gene>
<dbReference type="InterPro" id="IPR036259">
    <property type="entry name" value="MFS_trans_sf"/>
</dbReference>
<keyword evidence="4 6" id="KW-1133">Transmembrane helix</keyword>
<dbReference type="Pfam" id="PF07690">
    <property type="entry name" value="MFS_1"/>
    <property type="match status" value="1"/>
</dbReference>
<evidence type="ECO:0000256" key="1">
    <source>
        <dbReference type="ARBA" id="ARBA00004651"/>
    </source>
</evidence>